<dbReference type="Proteomes" id="UP000383122">
    <property type="component" value="Unassembled WGS sequence"/>
</dbReference>
<organism evidence="1 2">
    <name type="scientific">Pandoraea anapnoica</name>
    <dbReference type="NCBI Taxonomy" id="2508301"/>
    <lineage>
        <taxon>Bacteria</taxon>
        <taxon>Pseudomonadati</taxon>
        <taxon>Pseudomonadota</taxon>
        <taxon>Betaproteobacteria</taxon>
        <taxon>Burkholderiales</taxon>
        <taxon>Burkholderiaceae</taxon>
        <taxon>Pandoraea</taxon>
    </lineage>
</organism>
<proteinExistence type="predicted"/>
<gene>
    <name evidence="1" type="ORF">PAN31117_04040</name>
</gene>
<name>A0A5E5AEA4_9BURK</name>
<dbReference type="AlphaFoldDB" id="A0A5E5AEA4"/>
<keyword evidence="2" id="KW-1185">Reference proteome</keyword>
<sequence length="360" mass="38246">MSREIGGVSNHPSTRDVGAALEGVLAGTGCVGFIEGETEVRVGWLRAGGDGLVVTARVDEGVVGQTHFWCDAGQWAAWLGDRLPVPSWDALPPDWQASAASLTLATEGAAIGGEEGPVREAMAGSASDTERSTAAMRRECPDTFAAPTSWPQVTVITRESVETTWRIGIVLQRGARRLALMHLDGVTSWLTDRCQRAVPCDAPLDPSGLPTRRCLLAAGWGEFPASLCDRLREGGAILLDVVADVASGEYWLLDGARSIAMRDGQPSGRHVAMPDFPTPGAVDCGAASCTRLVAVIAERALPVPSLAAWHLGRATSHERAPQNFLSAAHISLWRDARPWANGRLLRFGDGRLAVQIDPVP</sequence>
<evidence type="ECO:0000313" key="1">
    <source>
        <dbReference type="EMBL" id="VVE71417.1"/>
    </source>
</evidence>
<protein>
    <submittedName>
        <fullName evidence="1">Translocation protein in type III secretion</fullName>
    </submittedName>
</protein>
<dbReference type="RefSeq" id="WP_150739744.1">
    <property type="nucleotide sequence ID" value="NZ_CABPSP010000013.1"/>
</dbReference>
<dbReference type="EMBL" id="CABPSP010000013">
    <property type="protein sequence ID" value="VVE71417.1"/>
    <property type="molecule type" value="Genomic_DNA"/>
</dbReference>
<evidence type="ECO:0000313" key="2">
    <source>
        <dbReference type="Proteomes" id="UP000383122"/>
    </source>
</evidence>
<dbReference type="OrthoDB" id="8596370at2"/>
<accession>A0A5E5AEA4</accession>
<reference evidence="1 2" key="1">
    <citation type="submission" date="2019-08" db="EMBL/GenBank/DDBJ databases">
        <authorList>
            <person name="Peeters C."/>
        </authorList>
    </citation>
    <scope>NUCLEOTIDE SEQUENCE [LARGE SCALE GENOMIC DNA]</scope>
    <source>
        <strain evidence="1 2">LMG 31117</strain>
    </source>
</reference>